<evidence type="ECO:0000256" key="2">
    <source>
        <dbReference type="ARBA" id="ARBA00023125"/>
    </source>
</evidence>
<accession>A0ABR5MNP4</accession>
<comment type="similarity">
    <text evidence="4">Belongs to the GbsR family.</text>
</comment>
<dbReference type="EMBL" id="LGTK01000001">
    <property type="protein sequence ID" value="KPH79205.1"/>
    <property type="molecule type" value="Genomic_DNA"/>
</dbReference>
<keyword evidence="2 4" id="KW-0238">DNA-binding</keyword>
<dbReference type="PIRSF" id="PIRSF006707">
    <property type="entry name" value="MJ1563"/>
    <property type="match status" value="1"/>
</dbReference>
<gene>
    <name evidence="6" type="ORF">AFL42_00380</name>
</gene>
<dbReference type="Pfam" id="PF12802">
    <property type="entry name" value="MarR_2"/>
    <property type="match status" value="1"/>
</dbReference>
<sequence length="164" mass="19031">MDIINNEKTEQIITEFSKTVQLFGLHPLEARLFSYLYLSGRALTLDEMSEALGKSKTSMSTNIRSLLDMNLVQRVWRKGVRKDLYKANSPLFKTFMNFYITEWVNAAKSQKETLEEIQIMIDKQNKEPSTDVKNVSNRLKEIIAFHSEIESLYERVENKSGSAR</sequence>
<organism evidence="6 7">
    <name type="scientific">Oceanobacillus caeni</name>
    <dbReference type="NCBI Taxonomy" id="405946"/>
    <lineage>
        <taxon>Bacteria</taxon>
        <taxon>Bacillati</taxon>
        <taxon>Bacillota</taxon>
        <taxon>Bacilli</taxon>
        <taxon>Bacillales</taxon>
        <taxon>Bacillaceae</taxon>
        <taxon>Oceanobacillus</taxon>
    </lineage>
</organism>
<keyword evidence="1 4" id="KW-0805">Transcription regulation</keyword>
<dbReference type="InterPro" id="IPR036388">
    <property type="entry name" value="WH-like_DNA-bd_sf"/>
</dbReference>
<dbReference type="RefSeq" id="WP_047185306.1">
    <property type="nucleotide sequence ID" value="NZ_JANKBL010000014.1"/>
</dbReference>
<dbReference type="InterPro" id="IPR036390">
    <property type="entry name" value="WH_DNA-bd_sf"/>
</dbReference>
<feature type="domain" description="HTH marR-type" evidence="5">
    <location>
        <begin position="23"/>
        <end position="74"/>
    </location>
</feature>
<evidence type="ECO:0000313" key="7">
    <source>
        <dbReference type="Proteomes" id="UP000037854"/>
    </source>
</evidence>
<dbReference type="InterPro" id="IPR052362">
    <property type="entry name" value="HTH-GbsR_regulator"/>
</dbReference>
<keyword evidence="3 4" id="KW-0804">Transcription</keyword>
<evidence type="ECO:0000256" key="4">
    <source>
        <dbReference type="PIRNR" id="PIRNR006707"/>
    </source>
</evidence>
<keyword evidence="7" id="KW-1185">Reference proteome</keyword>
<dbReference type="PANTHER" id="PTHR38465:SF1">
    <property type="entry name" value="HTH-TYPE TRANSCRIPTIONAL REGULATOR MJ1563-RELATED"/>
    <property type="match status" value="1"/>
</dbReference>
<comment type="caution">
    <text evidence="6">The sequence shown here is derived from an EMBL/GenBank/DDBJ whole genome shotgun (WGS) entry which is preliminary data.</text>
</comment>
<protein>
    <recommendedName>
        <fullName evidence="4">HTH-type transcriptional regulator</fullName>
    </recommendedName>
</protein>
<evidence type="ECO:0000256" key="3">
    <source>
        <dbReference type="ARBA" id="ARBA00023163"/>
    </source>
</evidence>
<dbReference type="InterPro" id="IPR000835">
    <property type="entry name" value="HTH_MarR-typ"/>
</dbReference>
<dbReference type="Proteomes" id="UP000037854">
    <property type="component" value="Unassembled WGS sequence"/>
</dbReference>
<dbReference type="Gene3D" id="1.10.10.10">
    <property type="entry name" value="Winged helix-like DNA-binding domain superfamily/Winged helix DNA-binding domain"/>
    <property type="match status" value="1"/>
</dbReference>
<dbReference type="PANTHER" id="PTHR38465">
    <property type="entry name" value="HTH-TYPE TRANSCRIPTIONAL REGULATOR MJ1563-RELATED"/>
    <property type="match status" value="1"/>
</dbReference>
<proteinExistence type="inferred from homology"/>
<dbReference type="SUPFAM" id="SSF46785">
    <property type="entry name" value="Winged helix' DNA-binding domain"/>
    <property type="match status" value="1"/>
</dbReference>
<evidence type="ECO:0000313" key="6">
    <source>
        <dbReference type="EMBL" id="KPH79205.1"/>
    </source>
</evidence>
<dbReference type="InterPro" id="IPR026282">
    <property type="entry name" value="MJ1563"/>
</dbReference>
<name>A0ABR5MNP4_9BACI</name>
<evidence type="ECO:0000256" key="1">
    <source>
        <dbReference type="ARBA" id="ARBA00023015"/>
    </source>
</evidence>
<evidence type="ECO:0000259" key="5">
    <source>
        <dbReference type="Pfam" id="PF12802"/>
    </source>
</evidence>
<reference evidence="6 7" key="1">
    <citation type="submission" date="2015-07" db="EMBL/GenBank/DDBJ databases">
        <title>High-quality draft genome sequence of Oceanobacillus caeni HM6, a bacillus isolated from a human feces.</title>
        <authorList>
            <person name="Kumar J."/>
            <person name="Verma M.K."/>
            <person name="Pandey R."/>
            <person name="Bhambi M."/>
            <person name="Chauhan N."/>
        </authorList>
    </citation>
    <scope>NUCLEOTIDE SEQUENCE [LARGE SCALE GENOMIC DNA]</scope>
    <source>
        <strain evidence="6 7">HM6</strain>
    </source>
</reference>